<comment type="subcellular location">
    <subcellularLocation>
        <location evidence="1">Cell membrane</location>
    </subcellularLocation>
</comment>
<protein>
    <submittedName>
        <fullName evidence="13">Cytochrome c nitrite reductase small subunit</fullName>
    </submittedName>
</protein>
<dbReference type="STRING" id="1601833.SAMN05518684_11983"/>
<evidence type="ECO:0000256" key="5">
    <source>
        <dbReference type="ARBA" id="ARBA00022617"/>
    </source>
</evidence>
<dbReference type="PANTHER" id="PTHR30333">
    <property type="entry name" value="CYTOCHROME C-TYPE PROTEIN"/>
    <property type="match status" value="1"/>
</dbReference>
<dbReference type="GO" id="GO:0009061">
    <property type="term" value="P:anaerobic respiration"/>
    <property type="evidence" value="ECO:0007669"/>
    <property type="project" value="TreeGrafter"/>
</dbReference>
<keyword evidence="4" id="KW-1003">Cell membrane</keyword>
<dbReference type="OrthoDB" id="9782159at2"/>
<keyword evidence="7" id="KW-0479">Metal-binding</keyword>
<evidence type="ECO:0000256" key="4">
    <source>
        <dbReference type="ARBA" id="ARBA00022475"/>
    </source>
</evidence>
<evidence type="ECO:0000256" key="3">
    <source>
        <dbReference type="ARBA" id="ARBA00022448"/>
    </source>
</evidence>
<dbReference type="InterPro" id="IPR051174">
    <property type="entry name" value="Cytochrome_c-type_ET"/>
</dbReference>
<dbReference type="EMBL" id="FOGT01000019">
    <property type="protein sequence ID" value="SES36828.1"/>
    <property type="molecule type" value="Genomic_DNA"/>
</dbReference>
<keyword evidence="5" id="KW-0349">Heme</keyword>
<dbReference type="Pfam" id="PF03264">
    <property type="entry name" value="Cytochrom_NNT"/>
    <property type="match status" value="1"/>
</dbReference>
<dbReference type="InterPro" id="IPR038266">
    <property type="entry name" value="NapC/NirT_cytc_sf"/>
</dbReference>
<dbReference type="AlphaFoldDB" id="A0A1H9WSD0"/>
<keyword evidence="10" id="KW-0408">Iron</keyword>
<keyword evidence="6" id="KW-0812">Transmembrane</keyword>
<evidence type="ECO:0000259" key="12">
    <source>
        <dbReference type="Pfam" id="PF03264"/>
    </source>
</evidence>
<evidence type="ECO:0000256" key="7">
    <source>
        <dbReference type="ARBA" id="ARBA00022723"/>
    </source>
</evidence>
<evidence type="ECO:0000256" key="9">
    <source>
        <dbReference type="ARBA" id="ARBA00022989"/>
    </source>
</evidence>
<evidence type="ECO:0000256" key="11">
    <source>
        <dbReference type="ARBA" id="ARBA00023136"/>
    </source>
</evidence>
<accession>A0A1H9WSD0</accession>
<organism evidence="13 14">
    <name type="scientific">Salipaludibacillus aurantiacus</name>
    <dbReference type="NCBI Taxonomy" id="1601833"/>
    <lineage>
        <taxon>Bacteria</taxon>
        <taxon>Bacillati</taxon>
        <taxon>Bacillota</taxon>
        <taxon>Bacilli</taxon>
        <taxon>Bacillales</taxon>
        <taxon>Bacillaceae</taxon>
    </lineage>
</organism>
<evidence type="ECO:0000256" key="8">
    <source>
        <dbReference type="ARBA" id="ARBA00022982"/>
    </source>
</evidence>
<comment type="similarity">
    <text evidence="2">Belongs to the NapC/NirT/NrfH family.</text>
</comment>
<dbReference type="InterPro" id="IPR036280">
    <property type="entry name" value="Multihaem_cyt_sf"/>
</dbReference>
<reference evidence="14" key="1">
    <citation type="submission" date="2016-10" db="EMBL/GenBank/DDBJ databases">
        <authorList>
            <person name="Varghese N."/>
            <person name="Submissions S."/>
        </authorList>
    </citation>
    <scope>NUCLEOTIDE SEQUENCE [LARGE SCALE GENOMIC DNA]</scope>
    <source>
        <strain evidence="14">S9</strain>
    </source>
</reference>
<keyword evidence="11" id="KW-0472">Membrane</keyword>
<evidence type="ECO:0000256" key="2">
    <source>
        <dbReference type="ARBA" id="ARBA00007395"/>
    </source>
</evidence>
<gene>
    <name evidence="13" type="ORF">SAMN05518684_11983</name>
</gene>
<dbReference type="Gene3D" id="1.10.3820.10">
    <property type="entry name" value="Di-heme elbow motif domain"/>
    <property type="match status" value="1"/>
</dbReference>
<feature type="domain" description="NapC/NirT cytochrome c N-terminal" evidence="12">
    <location>
        <begin position="13"/>
        <end position="152"/>
    </location>
</feature>
<name>A0A1H9WSD0_9BACI</name>
<evidence type="ECO:0000256" key="6">
    <source>
        <dbReference type="ARBA" id="ARBA00022692"/>
    </source>
</evidence>
<dbReference type="RefSeq" id="WP_093055181.1">
    <property type="nucleotide sequence ID" value="NZ_FOGT01000019.1"/>
</dbReference>
<sequence length="175" mass="19616">MNWKGDKWRERISKKTLLILLIGVFAGIAAFSVTATTLQATDTAEFCSGCHVMGTVHESFKESNHAHLKCNDCHAPRDSTVSKMTFKARAGLGHIYMNTLGSEDIPDVLHATAESEEVLQRNCVSCHEPSLRNIDFKNAKDNCMDCHRQVPHGNRIYKPDEWHQPQSVEVPPTTQ</sequence>
<dbReference type="GO" id="GO:0046872">
    <property type="term" value="F:metal ion binding"/>
    <property type="evidence" value="ECO:0007669"/>
    <property type="project" value="UniProtKB-KW"/>
</dbReference>
<dbReference type="PANTHER" id="PTHR30333:SF1">
    <property type="entry name" value="CYTOCHROME C-TYPE PROTEIN NAPC"/>
    <property type="match status" value="1"/>
</dbReference>
<evidence type="ECO:0000256" key="1">
    <source>
        <dbReference type="ARBA" id="ARBA00004236"/>
    </source>
</evidence>
<keyword evidence="8" id="KW-0249">Electron transport</keyword>
<evidence type="ECO:0000313" key="14">
    <source>
        <dbReference type="Proteomes" id="UP000198571"/>
    </source>
</evidence>
<dbReference type="GO" id="GO:0009055">
    <property type="term" value="F:electron transfer activity"/>
    <property type="evidence" value="ECO:0007669"/>
    <property type="project" value="TreeGrafter"/>
</dbReference>
<dbReference type="InterPro" id="IPR005126">
    <property type="entry name" value="NapC/NirT_cyt_c_N"/>
</dbReference>
<proteinExistence type="inferred from homology"/>
<evidence type="ECO:0000256" key="10">
    <source>
        <dbReference type="ARBA" id="ARBA00023004"/>
    </source>
</evidence>
<evidence type="ECO:0000313" key="13">
    <source>
        <dbReference type="EMBL" id="SES36828.1"/>
    </source>
</evidence>
<dbReference type="SUPFAM" id="SSF48695">
    <property type="entry name" value="Multiheme cytochromes"/>
    <property type="match status" value="1"/>
</dbReference>
<dbReference type="Proteomes" id="UP000198571">
    <property type="component" value="Unassembled WGS sequence"/>
</dbReference>
<keyword evidence="3" id="KW-0813">Transport</keyword>
<dbReference type="GO" id="GO:0005886">
    <property type="term" value="C:plasma membrane"/>
    <property type="evidence" value="ECO:0007669"/>
    <property type="project" value="UniProtKB-SubCell"/>
</dbReference>
<keyword evidence="9" id="KW-1133">Transmembrane helix</keyword>
<keyword evidence="14" id="KW-1185">Reference proteome</keyword>